<evidence type="ECO:0000259" key="10">
    <source>
        <dbReference type="PROSITE" id="PS51755"/>
    </source>
</evidence>
<evidence type="ECO:0000256" key="5">
    <source>
        <dbReference type="PROSITE-ProRule" id="PRU01091"/>
    </source>
</evidence>
<dbReference type="InterPro" id="IPR000160">
    <property type="entry name" value="GGDEF_dom"/>
</dbReference>
<evidence type="ECO:0000256" key="3">
    <source>
        <dbReference type="ARBA" id="ARBA00034247"/>
    </source>
</evidence>
<keyword evidence="11" id="KW-0548">Nucleotidyltransferase</keyword>
<dbReference type="FunFam" id="3.30.70.270:FF:000001">
    <property type="entry name" value="Diguanylate cyclase domain protein"/>
    <property type="match status" value="1"/>
</dbReference>
<dbReference type="NCBIfam" id="TIGR00254">
    <property type="entry name" value="GGDEF"/>
    <property type="match status" value="1"/>
</dbReference>
<dbReference type="PROSITE" id="PS50110">
    <property type="entry name" value="RESPONSE_REGULATORY"/>
    <property type="match status" value="1"/>
</dbReference>
<dbReference type="PANTHER" id="PTHR45138:SF9">
    <property type="entry name" value="DIGUANYLATE CYCLASE DGCM-RELATED"/>
    <property type="match status" value="1"/>
</dbReference>
<feature type="transmembrane region" description="Helical" evidence="7">
    <location>
        <begin position="23"/>
        <end position="40"/>
    </location>
</feature>
<evidence type="ECO:0000259" key="9">
    <source>
        <dbReference type="PROSITE" id="PS50887"/>
    </source>
</evidence>
<dbReference type="InterPro" id="IPR011006">
    <property type="entry name" value="CheY-like_superfamily"/>
</dbReference>
<dbReference type="InterPro" id="IPR050469">
    <property type="entry name" value="Diguanylate_Cyclase"/>
</dbReference>
<feature type="domain" description="Response regulatory" evidence="8">
    <location>
        <begin position="527"/>
        <end position="643"/>
    </location>
</feature>
<comment type="catalytic activity">
    <reaction evidence="3">
        <text>2 GTP = 3',3'-c-di-GMP + 2 diphosphate</text>
        <dbReference type="Rhea" id="RHEA:24898"/>
        <dbReference type="ChEBI" id="CHEBI:33019"/>
        <dbReference type="ChEBI" id="CHEBI:37565"/>
        <dbReference type="ChEBI" id="CHEBI:58805"/>
        <dbReference type="EC" id="2.7.7.65"/>
    </reaction>
</comment>
<keyword evidence="7" id="KW-1133">Transmembrane helix</keyword>
<dbReference type="CDD" id="cd01949">
    <property type="entry name" value="GGDEF"/>
    <property type="match status" value="1"/>
</dbReference>
<dbReference type="PROSITE" id="PS51755">
    <property type="entry name" value="OMPR_PHOB"/>
    <property type="match status" value="1"/>
</dbReference>
<keyword evidence="2 5" id="KW-0238">DNA-binding</keyword>
<dbReference type="EMBL" id="CP158252">
    <property type="protein sequence ID" value="XDJ43220.1"/>
    <property type="molecule type" value="Genomic_DNA"/>
</dbReference>
<dbReference type="SMART" id="SM00862">
    <property type="entry name" value="Trans_reg_C"/>
    <property type="match status" value="1"/>
</dbReference>
<evidence type="ECO:0000256" key="4">
    <source>
        <dbReference type="PROSITE-ProRule" id="PRU00169"/>
    </source>
</evidence>
<feature type="transmembrane region" description="Helical" evidence="7">
    <location>
        <begin position="165"/>
        <end position="185"/>
    </location>
</feature>
<dbReference type="Pfam" id="PF00990">
    <property type="entry name" value="GGDEF"/>
    <property type="match status" value="1"/>
</dbReference>
<dbReference type="SMART" id="SM00448">
    <property type="entry name" value="REC"/>
    <property type="match status" value="1"/>
</dbReference>
<dbReference type="Pfam" id="PF00072">
    <property type="entry name" value="Response_reg"/>
    <property type="match status" value="1"/>
</dbReference>
<feature type="DNA-binding region" description="OmpR/PhoB-type" evidence="5">
    <location>
        <begin position="653"/>
        <end position="752"/>
    </location>
</feature>
<dbReference type="GO" id="GO:0003677">
    <property type="term" value="F:DNA binding"/>
    <property type="evidence" value="ECO:0007669"/>
    <property type="project" value="UniProtKB-UniRule"/>
</dbReference>
<dbReference type="Gene3D" id="1.10.10.10">
    <property type="entry name" value="Winged helix-like DNA-binding domain superfamily/Winged helix DNA-binding domain"/>
    <property type="match status" value="1"/>
</dbReference>
<feature type="transmembrane region" description="Helical" evidence="7">
    <location>
        <begin position="46"/>
        <end position="64"/>
    </location>
</feature>
<feature type="transmembrane region" description="Helical" evidence="7">
    <location>
        <begin position="71"/>
        <end position="88"/>
    </location>
</feature>
<dbReference type="Pfam" id="PF00486">
    <property type="entry name" value="Trans_reg_C"/>
    <property type="match status" value="1"/>
</dbReference>
<dbReference type="GO" id="GO:0052621">
    <property type="term" value="F:diguanylate cyclase activity"/>
    <property type="evidence" value="ECO:0007669"/>
    <property type="project" value="UniProtKB-EC"/>
</dbReference>
<feature type="domain" description="GGDEF" evidence="9">
    <location>
        <begin position="346"/>
        <end position="482"/>
    </location>
</feature>
<evidence type="ECO:0000256" key="2">
    <source>
        <dbReference type="ARBA" id="ARBA00023125"/>
    </source>
</evidence>
<keyword evidence="7" id="KW-0472">Membrane</keyword>
<dbReference type="SUPFAM" id="SSF52172">
    <property type="entry name" value="CheY-like"/>
    <property type="match status" value="1"/>
</dbReference>
<keyword evidence="4" id="KW-0597">Phosphoprotein</keyword>
<dbReference type="Gene3D" id="6.10.250.690">
    <property type="match status" value="1"/>
</dbReference>
<dbReference type="InterPro" id="IPR029787">
    <property type="entry name" value="Nucleotide_cyclase"/>
</dbReference>
<feature type="region of interest" description="Disordered" evidence="6">
    <location>
        <begin position="479"/>
        <end position="523"/>
    </location>
</feature>
<keyword evidence="11" id="KW-0808">Transferase</keyword>
<reference evidence="11" key="1">
    <citation type="submission" date="2024-05" db="EMBL/GenBank/DDBJ databases">
        <authorList>
            <person name="Luo Y.-C."/>
            <person name="Nicholds J."/>
            <person name="Mortimer T."/>
            <person name="Maboni G."/>
        </authorList>
    </citation>
    <scope>NUCLEOTIDE SEQUENCE</scope>
    <source>
        <strain evidence="11">153920</strain>
    </source>
</reference>
<feature type="transmembrane region" description="Helical" evidence="7">
    <location>
        <begin position="279"/>
        <end position="299"/>
    </location>
</feature>
<dbReference type="SUPFAM" id="SSF55073">
    <property type="entry name" value="Nucleotide cyclase"/>
    <property type="match status" value="1"/>
</dbReference>
<sequence>MLTQASPDMFQVSRRISTGNRHVLRIAVLTFLAALAGLLTQPASGLAALWPANALLAGLLLRVPGRRAQPGSWPGASLALILAGIIWGEPPALATAYGLINLAGAYTVWRLLAASQTVSNLRHPRAIGHILLACAAAAATHAAFAGLLTLWLRPETLWSTILADWFFGHLLSYSAILPAILLLPLPDRRARRVRSGPHARAWGERLAPFASLAIGLILCFLVGGPGILAFPIPPLLYCTLVYRQTTTAWLTLVTATTLTLGTAYGWISFADGPLTTADSWVMISLRLGILLLVAAPLIMSSALAAHNDTICSLNLALDHDELTGALSRQAFLRKAQAHFQDAASSSKTGLLMLDIDHFKQLNDTHGHAAGDLALQTFARTIRTALRPHDLFGRLGGEEFGIALPGTAPAEVAAIAERLRACVADAATALDDAHAPLRMTASIGAVHGSRHPQAALHTLLSYADQAMYQAKRAGRNRVCFHDAPSAAGPPTGRPEPLQTDPEDEPAGRHDTPTARQDPNDAMSDPSPLIALLEDDPTQSAWMRQTLAEAGLACQAFGDGGALLAALRAHTPYSLLLLDWELPGINGMEVLRWVRANSHEALPVIFVTNRTLESDLVECLQAGADDYIGKPCRPGELLARIGAQLRRLRPAATPGTDFTLGEFVVDMSTRQIRLHDEPIALTPKEFDLAALFLRHPWRLFSRDDLSALVWNREIPSASRTLDTHLSNIRKKLRLGPSTGTLLCASYALGYRLELLTPSSPTAQP</sequence>
<dbReference type="SMART" id="SM00267">
    <property type="entry name" value="GGDEF"/>
    <property type="match status" value="1"/>
</dbReference>
<protein>
    <recommendedName>
        <fullName evidence="1">diguanylate cyclase</fullName>
        <ecNumber evidence="1">2.7.7.65</ecNumber>
    </recommendedName>
</protein>
<dbReference type="GO" id="GO:0000160">
    <property type="term" value="P:phosphorelay signal transduction system"/>
    <property type="evidence" value="ECO:0007669"/>
    <property type="project" value="InterPro"/>
</dbReference>
<gene>
    <name evidence="11" type="ORF">ABRY99_06575</name>
</gene>
<dbReference type="InterPro" id="IPR001867">
    <property type="entry name" value="OmpR/PhoB-type_DNA-bd"/>
</dbReference>
<feature type="transmembrane region" description="Helical" evidence="7">
    <location>
        <begin position="248"/>
        <end position="267"/>
    </location>
</feature>
<feature type="transmembrane region" description="Helical" evidence="7">
    <location>
        <begin position="94"/>
        <end position="114"/>
    </location>
</feature>
<name>A0AB39CML3_9BURK</name>
<feature type="domain" description="OmpR/PhoB-type" evidence="10">
    <location>
        <begin position="653"/>
        <end position="752"/>
    </location>
</feature>
<accession>A0AB39CML3</accession>
<feature type="modified residue" description="4-aspartylphosphate" evidence="4">
    <location>
        <position position="577"/>
    </location>
</feature>
<dbReference type="AlphaFoldDB" id="A0AB39CML3"/>
<dbReference type="InterPro" id="IPR043128">
    <property type="entry name" value="Rev_trsase/Diguanyl_cyclase"/>
</dbReference>
<keyword evidence="7" id="KW-0812">Transmembrane</keyword>
<dbReference type="PANTHER" id="PTHR45138">
    <property type="entry name" value="REGULATORY COMPONENTS OF SENSORY TRANSDUCTION SYSTEM"/>
    <property type="match status" value="1"/>
</dbReference>
<dbReference type="Gene3D" id="3.30.70.270">
    <property type="match status" value="1"/>
</dbReference>
<dbReference type="PROSITE" id="PS50887">
    <property type="entry name" value="GGDEF"/>
    <property type="match status" value="1"/>
</dbReference>
<dbReference type="InterPro" id="IPR001789">
    <property type="entry name" value="Sig_transdc_resp-reg_receiver"/>
</dbReference>
<dbReference type="Gene3D" id="3.40.50.2300">
    <property type="match status" value="1"/>
</dbReference>
<evidence type="ECO:0000256" key="7">
    <source>
        <dbReference type="SAM" id="Phobius"/>
    </source>
</evidence>
<evidence type="ECO:0000256" key="1">
    <source>
        <dbReference type="ARBA" id="ARBA00012528"/>
    </source>
</evidence>
<dbReference type="EC" id="2.7.7.65" evidence="1"/>
<evidence type="ECO:0000259" key="8">
    <source>
        <dbReference type="PROSITE" id="PS50110"/>
    </source>
</evidence>
<evidence type="ECO:0000313" key="11">
    <source>
        <dbReference type="EMBL" id="XDJ43220.1"/>
    </source>
</evidence>
<dbReference type="GO" id="GO:0006355">
    <property type="term" value="P:regulation of DNA-templated transcription"/>
    <property type="evidence" value="ECO:0007669"/>
    <property type="project" value="InterPro"/>
</dbReference>
<organism evidence="11">
    <name type="scientific">Castellaniella ginsengisoli</name>
    <dbReference type="NCBI Taxonomy" id="546114"/>
    <lineage>
        <taxon>Bacteria</taxon>
        <taxon>Pseudomonadati</taxon>
        <taxon>Pseudomonadota</taxon>
        <taxon>Betaproteobacteria</taxon>
        <taxon>Burkholderiales</taxon>
        <taxon>Alcaligenaceae</taxon>
        <taxon>Castellaniella</taxon>
    </lineage>
</organism>
<dbReference type="CDD" id="cd00383">
    <property type="entry name" value="trans_reg_C"/>
    <property type="match status" value="1"/>
</dbReference>
<feature type="transmembrane region" description="Helical" evidence="7">
    <location>
        <begin position="126"/>
        <end position="153"/>
    </location>
</feature>
<proteinExistence type="predicted"/>
<dbReference type="InterPro" id="IPR036388">
    <property type="entry name" value="WH-like_DNA-bd_sf"/>
</dbReference>
<feature type="transmembrane region" description="Helical" evidence="7">
    <location>
        <begin position="206"/>
        <end position="228"/>
    </location>
</feature>
<evidence type="ECO:0000256" key="6">
    <source>
        <dbReference type="SAM" id="MobiDB-lite"/>
    </source>
</evidence>